<sequence length="183" mass="21585">MPKNIPKELEKEILGLPQKDKDRHLLRLISRNKLLLEQMKYDLMEDEADLYLRKEALREHILGVMAKPFPGTAFFLKAFRKLSTEITWHRRVAKDKYGEVDMQILCLEQAFEKQIRHVGVMSRKGDVLRTYMVKKALSVLKMINALHEDYRIDFAGRMNQILKLLHTFETKYDAQKLSLPESL</sequence>
<dbReference type="EMBL" id="LGTQ01000005">
    <property type="protein sequence ID" value="KPM50052.1"/>
    <property type="molecule type" value="Genomic_DNA"/>
</dbReference>
<name>A0A0N8HAF8_9BACT</name>
<dbReference type="RefSeq" id="WP_055144911.1">
    <property type="nucleotide sequence ID" value="NZ_JXSZ01000005.1"/>
</dbReference>
<accession>A0A0N8HAF8</accession>
<gene>
    <name evidence="1" type="ORF">AFM12_05775</name>
</gene>
<evidence type="ECO:0000313" key="2">
    <source>
        <dbReference type="Proteomes" id="UP000050454"/>
    </source>
</evidence>
<keyword evidence="2" id="KW-1185">Reference proteome</keyword>
<dbReference type="OrthoDB" id="1432119at2"/>
<dbReference type="STRING" id="1605367.AFM12_05775"/>
<reference evidence="1 2" key="1">
    <citation type="submission" date="2015-07" db="EMBL/GenBank/DDBJ databases">
        <title>The draft genome sequence of Leadbetterella sp. JN14-9.</title>
        <authorList>
            <person name="Liu Y."/>
            <person name="Du J."/>
            <person name="Shao Z."/>
        </authorList>
    </citation>
    <scope>NUCLEOTIDE SEQUENCE [LARGE SCALE GENOMIC DNA]</scope>
    <source>
        <strain evidence="1 2">JN14-9</strain>
    </source>
</reference>
<dbReference type="Proteomes" id="UP000050454">
    <property type="component" value="Unassembled WGS sequence"/>
</dbReference>
<organism evidence="1 2">
    <name type="scientific">Jiulongibacter sediminis</name>
    <dbReference type="NCBI Taxonomy" id="1605367"/>
    <lineage>
        <taxon>Bacteria</taxon>
        <taxon>Pseudomonadati</taxon>
        <taxon>Bacteroidota</taxon>
        <taxon>Cytophagia</taxon>
        <taxon>Cytophagales</taxon>
        <taxon>Leadbetterellaceae</taxon>
        <taxon>Jiulongibacter</taxon>
    </lineage>
</organism>
<dbReference type="AlphaFoldDB" id="A0A0N8HAF8"/>
<proteinExistence type="predicted"/>
<evidence type="ECO:0000313" key="1">
    <source>
        <dbReference type="EMBL" id="KPM50052.1"/>
    </source>
</evidence>
<comment type="caution">
    <text evidence="1">The sequence shown here is derived from an EMBL/GenBank/DDBJ whole genome shotgun (WGS) entry which is preliminary data.</text>
</comment>
<protein>
    <submittedName>
        <fullName evidence="1">Uncharacterized protein</fullName>
    </submittedName>
</protein>